<dbReference type="Gene3D" id="3.30.450.40">
    <property type="match status" value="1"/>
</dbReference>
<dbReference type="InterPro" id="IPR052020">
    <property type="entry name" value="Cyclic_di-GMP/3'3'-cGAMP_PDE"/>
</dbReference>
<sequence>MPNGLLARYCACPRDLAKLPCTDSMWGQGMSQLHQWQEQGPLQHKLQQLLHTLQQKYPEVQRLAVALYDHGSDWVKTFVAVENGANALPFYHARLHDTTWLQTVAASQTPRVINDFSVLEDSHKQHVQALLEAGYRASYTLPMCVNGYFFGFVFFNARQAGTFQGALLSELDVLGHLASLMVYNERSSVRTLLATLKSAMNLTHARDPETGNHLERMSRYARLIAQGIAPAKGLDDSFVEHIYLFAPLHDLGKITVPDRVLLKPGRLDDEEQRIMREHARAGLQLIDQLLDNFGLASVSQVPMLRNIVMHHHELYDGTGYPCGLVGEGIPLEARIVTVADVFDALTSERPYKQAWSNTEAFAWMAARAGQMFDPACLQALQARAEEVAHIQQCFRENVFG</sequence>
<dbReference type="PANTHER" id="PTHR45228">
    <property type="entry name" value="CYCLIC DI-GMP PHOSPHODIESTERASE TM_0186-RELATED"/>
    <property type="match status" value="1"/>
</dbReference>
<dbReference type="Pfam" id="PF13487">
    <property type="entry name" value="HD_5"/>
    <property type="match status" value="1"/>
</dbReference>
<keyword evidence="3" id="KW-1185">Reference proteome</keyword>
<dbReference type="SMART" id="SM00471">
    <property type="entry name" value="HDc"/>
    <property type="match status" value="1"/>
</dbReference>
<protein>
    <submittedName>
        <fullName evidence="2">Transcriptional regulator</fullName>
    </submittedName>
</protein>
<evidence type="ECO:0000313" key="3">
    <source>
        <dbReference type="Proteomes" id="UP000655550"/>
    </source>
</evidence>
<dbReference type="CDD" id="cd00077">
    <property type="entry name" value="HDc"/>
    <property type="match status" value="1"/>
</dbReference>
<comment type="caution">
    <text evidence="2">The sequence shown here is derived from an EMBL/GenBank/DDBJ whole genome shotgun (WGS) entry which is preliminary data.</text>
</comment>
<dbReference type="SUPFAM" id="SSF55781">
    <property type="entry name" value="GAF domain-like"/>
    <property type="match status" value="1"/>
</dbReference>
<gene>
    <name evidence="2" type="ORF">GCM10007363_03500</name>
</gene>
<dbReference type="Gene3D" id="1.10.3210.10">
    <property type="entry name" value="Hypothetical protein af1432"/>
    <property type="match status" value="1"/>
</dbReference>
<name>A0ABQ2AAE2_9PSED</name>
<dbReference type="EMBL" id="BMDE01000001">
    <property type="protein sequence ID" value="GGH89127.1"/>
    <property type="molecule type" value="Genomic_DNA"/>
</dbReference>
<dbReference type="PROSITE" id="PS51832">
    <property type="entry name" value="HD_GYP"/>
    <property type="match status" value="1"/>
</dbReference>
<organism evidence="2 3">
    <name type="scientific">Pseudomonas fluvialis</name>
    <dbReference type="NCBI Taxonomy" id="1793966"/>
    <lineage>
        <taxon>Bacteria</taxon>
        <taxon>Pseudomonadati</taxon>
        <taxon>Pseudomonadota</taxon>
        <taxon>Gammaproteobacteria</taxon>
        <taxon>Pseudomonadales</taxon>
        <taxon>Pseudomonadaceae</taxon>
        <taxon>Pseudomonas</taxon>
    </lineage>
</organism>
<dbReference type="SUPFAM" id="SSF109604">
    <property type="entry name" value="HD-domain/PDEase-like"/>
    <property type="match status" value="1"/>
</dbReference>
<dbReference type="InterPro" id="IPR037522">
    <property type="entry name" value="HD_GYP_dom"/>
</dbReference>
<evidence type="ECO:0000259" key="1">
    <source>
        <dbReference type="PROSITE" id="PS51832"/>
    </source>
</evidence>
<dbReference type="InterPro" id="IPR003607">
    <property type="entry name" value="HD/PDEase_dom"/>
</dbReference>
<dbReference type="InterPro" id="IPR029016">
    <property type="entry name" value="GAF-like_dom_sf"/>
</dbReference>
<dbReference type="PANTHER" id="PTHR45228:SF1">
    <property type="entry name" value="CYCLIC DI-GMP PHOSPHODIESTERASE TM_0186"/>
    <property type="match status" value="1"/>
</dbReference>
<proteinExistence type="predicted"/>
<accession>A0ABQ2AAE2</accession>
<evidence type="ECO:0000313" key="2">
    <source>
        <dbReference type="EMBL" id="GGH89127.1"/>
    </source>
</evidence>
<feature type="domain" description="HD-GYP" evidence="1">
    <location>
        <begin position="188"/>
        <end position="396"/>
    </location>
</feature>
<dbReference type="Proteomes" id="UP000655550">
    <property type="component" value="Unassembled WGS sequence"/>
</dbReference>
<reference evidence="3" key="1">
    <citation type="journal article" date="2019" name="Int. J. Syst. Evol. Microbiol.">
        <title>The Global Catalogue of Microorganisms (GCM) 10K type strain sequencing project: providing services to taxonomists for standard genome sequencing and annotation.</title>
        <authorList>
            <consortium name="The Broad Institute Genomics Platform"/>
            <consortium name="The Broad Institute Genome Sequencing Center for Infectious Disease"/>
            <person name="Wu L."/>
            <person name="Ma J."/>
        </authorList>
    </citation>
    <scope>NUCLEOTIDE SEQUENCE [LARGE SCALE GENOMIC DNA]</scope>
    <source>
        <strain evidence="3">CCM 8778</strain>
    </source>
</reference>